<dbReference type="PANTHER" id="PTHR30572:SF4">
    <property type="entry name" value="ABC TRANSPORTER PERMEASE YTRF"/>
    <property type="match status" value="1"/>
</dbReference>
<dbReference type="Pfam" id="PF02687">
    <property type="entry name" value="FtsX"/>
    <property type="match status" value="1"/>
</dbReference>
<gene>
    <name evidence="10" type="ORF">GCM10023321_79720</name>
</gene>
<organism evidence="10 11">
    <name type="scientific">Pseudonocardia eucalypti</name>
    <dbReference type="NCBI Taxonomy" id="648755"/>
    <lineage>
        <taxon>Bacteria</taxon>
        <taxon>Bacillati</taxon>
        <taxon>Actinomycetota</taxon>
        <taxon>Actinomycetes</taxon>
        <taxon>Pseudonocardiales</taxon>
        <taxon>Pseudonocardiaceae</taxon>
        <taxon>Pseudonocardia</taxon>
    </lineage>
</organism>
<name>A0ABP9RC94_9PSEU</name>
<comment type="subcellular location">
    <subcellularLocation>
        <location evidence="1">Cell membrane</location>
        <topology evidence="1">Multi-pass membrane protein</topology>
    </subcellularLocation>
</comment>
<comment type="similarity">
    <text evidence="6">Belongs to the ABC-4 integral membrane protein family.</text>
</comment>
<keyword evidence="4 7" id="KW-1133">Transmembrane helix</keyword>
<dbReference type="PANTHER" id="PTHR30572">
    <property type="entry name" value="MEMBRANE COMPONENT OF TRANSPORTER-RELATED"/>
    <property type="match status" value="1"/>
</dbReference>
<evidence type="ECO:0000256" key="6">
    <source>
        <dbReference type="ARBA" id="ARBA00038076"/>
    </source>
</evidence>
<feature type="domain" description="MacB-like periplasmic core" evidence="9">
    <location>
        <begin position="115"/>
        <end position="336"/>
    </location>
</feature>
<keyword evidence="11" id="KW-1185">Reference proteome</keyword>
<protein>
    <submittedName>
        <fullName evidence="10">ABC transporter permease</fullName>
    </submittedName>
</protein>
<evidence type="ECO:0000256" key="1">
    <source>
        <dbReference type="ARBA" id="ARBA00004651"/>
    </source>
</evidence>
<evidence type="ECO:0000259" key="9">
    <source>
        <dbReference type="Pfam" id="PF12704"/>
    </source>
</evidence>
<keyword evidence="2" id="KW-1003">Cell membrane</keyword>
<evidence type="ECO:0000313" key="10">
    <source>
        <dbReference type="EMBL" id="GAA5174874.1"/>
    </source>
</evidence>
<evidence type="ECO:0000256" key="3">
    <source>
        <dbReference type="ARBA" id="ARBA00022692"/>
    </source>
</evidence>
<keyword evidence="5 7" id="KW-0472">Membrane</keyword>
<feature type="transmembrane region" description="Helical" evidence="7">
    <location>
        <begin position="370"/>
        <end position="398"/>
    </location>
</feature>
<reference evidence="11" key="1">
    <citation type="journal article" date="2019" name="Int. J. Syst. Evol. Microbiol.">
        <title>The Global Catalogue of Microorganisms (GCM) 10K type strain sequencing project: providing services to taxonomists for standard genome sequencing and annotation.</title>
        <authorList>
            <consortium name="The Broad Institute Genomics Platform"/>
            <consortium name="The Broad Institute Genome Sequencing Center for Infectious Disease"/>
            <person name="Wu L."/>
            <person name="Ma J."/>
        </authorList>
    </citation>
    <scope>NUCLEOTIDE SEQUENCE [LARGE SCALE GENOMIC DNA]</scope>
    <source>
        <strain evidence="11">JCM 18303</strain>
    </source>
</reference>
<evidence type="ECO:0000256" key="2">
    <source>
        <dbReference type="ARBA" id="ARBA00022475"/>
    </source>
</evidence>
<dbReference type="InterPro" id="IPR050250">
    <property type="entry name" value="Macrolide_Exporter_MacB"/>
</dbReference>
<proteinExistence type="inferred from homology"/>
<evidence type="ECO:0000256" key="4">
    <source>
        <dbReference type="ARBA" id="ARBA00022989"/>
    </source>
</evidence>
<keyword evidence="3 7" id="KW-0812">Transmembrane</keyword>
<sequence length="506" mass="53959">MVGAIAAGFALVAGLCVSAVRAIGALAVKAKAIRLPERKPREEYAEPVPRGRRERREIEREFHKTQRVRVGKRAPAPAKFRMPRRRRAARVLRPGHYRETLRSALHSLTSNRLRSWLTMIGIVIGVAAVIVLVAMGNGMKAHFNEQFSRLANQITISPTTGSSPGGGAVHQLTDRDVEALQDKSLAPDIVSVSPSVSGTVTLTVGPQQTRSSLIGATDNYLELVDRKIVAGRWLEFGRGSGSAERQAVLGQQAIALIWGPGVDLSQVIGSTVRVERTNFKVVGVLEVNGQNDNLVITPFEAARTYLVGGSTGKVDQIVVKSTDVNSVDAAAAQATAILDVRHFIRNAADRDFNVLTFTTLLNKSNEFINFLARFIVAVAAISLVVGGIGVANIMLVSVTERTREIGIRKAVGATRMAILQQFLSEAVILTGLGGLMGMGAGVGITLAADALLPPESNDSSALPHPILSLTAVLVAFGVSLLIGVVAGGYPAYRAARLRPIEALRFE</sequence>
<feature type="transmembrane region" description="Helical" evidence="7">
    <location>
        <begin position="426"/>
        <end position="446"/>
    </location>
</feature>
<comment type="caution">
    <text evidence="10">The sequence shown here is derived from an EMBL/GenBank/DDBJ whole genome shotgun (WGS) entry which is preliminary data.</text>
</comment>
<feature type="transmembrane region" description="Helical" evidence="7">
    <location>
        <begin position="6"/>
        <end position="28"/>
    </location>
</feature>
<evidence type="ECO:0000256" key="5">
    <source>
        <dbReference type="ARBA" id="ARBA00023136"/>
    </source>
</evidence>
<feature type="domain" description="ABC3 transporter permease C-terminal" evidence="8">
    <location>
        <begin position="377"/>
        <end position="497"/>
    </location>
</feature>
<evidence type="ECO:0000256" key="7">
    <source>
        <dbReference type="SAM" id="Phobius"/>
    </source>
</evidence>
<accession>A0ABP9RC94</accession>
<dbReference type="RefSeq" id="WP_185062208.1">
    <property type="nucleotide sequence ID" value="NZ_BAABJP010000062.1"/>
</dbReference>
<evidence type="ECO:0000313" key="11">
    <source>
        <dbReference type="Proteomes" id="UP001428817"/>
    </source>
</evidence>
<feature type="transmembrane region" description="Helical" evidence="7">
    <location>
        <begin position="466"/>
        <end position="489"/>
    </location>
</feature>
<dbReference type="Proteomes" id="UP001428817">
    <property type="component" value="Unassembled WGS sequence"/>
</dbReference>
<dbReference type="EMBL" id="BAABJP010000062">
    <property type="protein sequence ID" value="GAA5174874.1"/>
    <property type="molecule type" value="Genomic_DNA"/>
</dbReference>
<feature type="transmembrane region" description="Helical" evidence="7">
    <location>
        <begin position="116"/>
        <end position="136"/>
    </location>
</feature>
<dbReference type="Pfam" id="PF12704">
    <property type="entry name" value="MacB_PCD"/>
    <property type="match status" value="1"/>
</dbReference>
<evidence type="ECO:0000259" key="8">
    <source>
        <dbReference type="Pfam" id="PF02687"/>
    </source>
</evidence>
<dbReference type="InterPro" id="IPR003838">
    <property type="entry name" value="ABC3_permease_C"/>
</dbReference>
<dbReference type="InterPro" id="IPR025857">
    <property type="entry name" value="MacB_PCD"/>
</dbReference>